<organism evidence="1 2">
    <name type="scientific">Streblomastix strix</name>
    <dbReference type="NCBI Taxonomy" id="222440"/>
    <lineage>
        <taxon>Eukaryota</taxon>
        <taxon>Metamonada</taxon>
        <taxon>Preaxostyla</taxon>
        <taxon>Oxymonadida</taxon>
        <taxon>Streblomastigidae</taxon>
        <taxon>Streblomastix</taxon>
    </lineage>
</organism>
<protein>
    <submittedName>
        <fullName evidence="1">Uncharacterized protein</fullName>
    </submittedName>
</protein>
<dbReference type="AlphaFoldDB" id="A0A5J4VWH7"/>
<evidence type="ECO:0000313" key="2">
    <source>
        <dbReference type="Proteomes" id="UP000324800"/>
    </source>
</evidence>
<reference evidence="1 2" key="1">
    <citation type="submission" date="2019-03" db="EMBL/GenBank/DDBJ databases">
        <title>Single cell metagenomics reveals metabolic interactions within the superorganism composed of flagellate Streblomastix strix and complex community of Bacteroidetes bacteria on its surface.</title>
        <authorList>
            <person name="Treitli S.C."/>
            <person name="Kolisko M."/>
            <person name="Husnik F."/>
            <person name="Keeling P."/>
            <person name="Hampl V."/>
        </authorList>
    </citation>
    <scope>NUCLEOTIDE SEQUENCE [LARGE SCALE GENOMIC DNA]</scope>
    <source>
        <strain evidence="1">ST1C</strain>
    </source>
</reference>
<sequence>MDQQNSQISVPSEYNIIGGLSELGEQVLLEILSEMIFVSDIIQFLGVCKKMSQLKNHSRFFKVIGTLTIGIVKEAYKIPENVHKDVYPHRYYMVSCGMKGHTYGTRSVYYNGNGTPGNSKYKNNQMIKIDYDSEKGTLIFFVEGGQQPIYVTGINEKVLFIEYTFVLGQIILYNSFIEKALIANIRLCKE</sequence>
<dbReference type="EMBL" id="SNRW01004601">
    <property type="protein sequence ID" value="KAA6386898.1"/>
    <property type="molecule type" value="Genomic_DNA"/>
</dbReference>
<comment type="caution">
    <text evidence="1">The sequence shown here is derived from an EMBL/GenBank/DDBJ whole genome shotgun (WGS) entry which is preliminary data.</text>
</comment>
<proteinExistence type="predicted"/>
<accession>A0A5J4VWH7</accession>
<evidence type="ECO:0000313" key="1">
    <source>
        <dbReference type="EMBL" id="KAA6386898.1"/>
    </source>
</evidence>
<gene>
    <name evidence="1" type="ORF">EZS28_017576</name>
</gene>
<dbReference type="Proteomes" id="UP000324800">
    <property type="component" value="Unassembled WGS sequence"/>
</dbReference>
<name>A0A5J4VWH7_9EUKA</name>